<comment type="caution">
    <text evidence="6">The sequence shown here is derived from an EMBL/GenBank/DDBJ whole genome shotgun (WGS) entry which is preliminary data.</text>
</comment>
<dbReference type="Gene3D" id="3.40.190.10">
    <property type="entry name" value="Periplasmic binding protein-like II"/>
    <property type="match status" value="2"/>
</dbReference>
<proteinExistence type="inferred from homology"/>
<dbReference type="EMBL" id="JADIXP010000013">
    <property type="protein sequence ID" value="MBF4179898.1"/>
    <property type="molecule type" value="Genomic_DNA"/>
</dbReference>
<dbReference type="InterPro" id="IPR000847">
    <property type="entry name" value="LysR_HTH_N"/>
</dbReference>
<reference evidence="6 7" key="1">
    <citation type="submission" date="2020-11" db="EMBL/GenBank/DDBJ databases">
        <title>Identification of Lelliottia nimipressuralis from Wound Infection by Whole Genome-Based Bacterial Identification.</title>
        <authorList>
            <person name="Navarathna D.H."/>
            <person name="Choi H."/>
            <person name="Jinadatha C."/>
            <person name="Chatterjee P."/>
            <person name="Hwang M."/>
        </authorList>
    </citation>
    <scope>NUCLEOTIDE SEQUENCE [LARGE SCALE GENOMIC DNA]</scope>
    <source>
        <strain evidence="6 7">DN2020</strain>
    </source>
</reference>
<dbReference type="RefSeq" id="WP_194514083.1">
    <property type="nucleotide sequence ID" value="NZ_JADIXP010000013.1"/>
</dbReference>
<dbReference type="PRINTS" id="PR00039">
    <property type="entry name" value="HTHLYSR"/>
</dbReference>
<protein>
    <submittedName>
        <fullName evidence="6">LysR family transcriptional regulator</fullName>
    </submittedName>
</protein>
<keyword evidence="3" id="KW-0238">DNA-binding</keyword>
<dbReference type="InterPro" id="IPR036388">
    <property type="entry name" value="WH-like_DNA-bd_sf"/>
</dbReference>
<dbReference type="SUPFAM" id="SSF53850">
    <property type="entry name" value="Periplasmic binding protein-like II"/>
    <property type="match status" value="1"/>
</dbReference>
<dbReference type="PROSITE" id="PS50931">
    <property type="entry name" value="HTH_LYSR"/>
    <property type="match status" value="1"/>
</dbReference>
<evidence type="ECO:0000256" key="2">
    <source>
        <dbReference type="ARBA" id="ARBA00023015"/>
    </source>
</evidence>
<dbReference type="PANTHER" id="PTHR30118">
    <property type="entry name" value="HTH-TYPE TRANSCRIPTIONAL REGULATOR LEUO-RELATED"/>
    <property type="match status" value="1"/>
</dbReference>
<keyword evidence="4" id="KW-0804">Transcription</keyword>
<evidence type="ECO:0000313" key="7">
    <source>
        <dbReference type="Proteomes" id="UP000628560"/>
    </source>
</evidence>
<dbReference type="PANTHER" id="PTHR30118:SF14">
    <property type="entry name" value="LYSR FAMILY TRANSCRIPTIONAL REGULATOR"/>
    <property type="match status" value="1"/>
</dbReference>
<dbReference type="AlphaFoldDB" id="A0ABD4KER4"/>
<comment type="similarity">
    <text evidence="1">Belongs to the LysR transcriptional regulatory family.</text>
</comment>
<evidence type="ECO:0000313" key="6">
    <source>
        <dbReference type="EMBL" id="MBF4179898.1"/>
    </source>
</evidence>
<feature type="domain" description="HTH lysR-type" evidence="5">
    <location>
        <begin position="16"/>
        <end position="73"/>
    </location>
</feature>
<evidence type="ECO:0000259" key="5">
    <source>
        <dbReference type="PROSITE" id="PS50931"/>
    </source>
</evidence>
<evidence type="ECO:0000256" key="3">
    <source>
        <dbReference type="ARBA" id="ARBA00023125"/>
    </source>
</evidence>
<sequence>MVSKSLITSLNNIKGLDLNLLLTFEAVYQHRSVTKAAGLLNISPPAISQSLTKLREFFGDPLFVREGKGLVVTTTAESLHALLSEHFHALLDNLNNFSDKNIKSRFVIHATPYAALRILPEIFSMIEKSGINCEIVHLSSDPNFDNAEDILIYRKADIIFDTTSHYGFSTITEPYTIEKAVAICRKDHPRLKDKLTHESMKTEKSTFLNIKSNGLQQTQSDIENYFGERTFSFSSSSLHVNASIVERSDSVSFIPEWFARKFSDIYNFKILECDFSPQPVNIFMTYNKASLRNNNFVGLLNIIKQCKSSFK</sequence>
<dbReference type="InterPro" id="IPR036390">
    <property type="entry name" value="WH_DNA-bd_sf"/>
</dbReference>
<name>A0ABD4KER4_9ENTR</name>
<accession>A0ABD4KER4</accession>
<dbReference type="Pfam" id="PF00126">
    <property type="entry name" value="HTH_1"/>
    <property type="match status" value="1"/>
</dbReference>
<dbReference type="GO" id="GO:0003677">
    <property type="term" value="F:DNA binding"/>
    <property type="evidence" value="ECO:0007669"/>
    <property type="project" value="UniProtKB-KW"/>
</dbReference>
<evidence type="ECO:0000256" key="1">
    <source>
        <dbReference type="ARBA" id="ARBA00009437"/>
    </source>
</evidence>
<dbReference type="Gene3D" id="1.10.10.10">
    <property type="entry name" value="Winged helix-like DNA-binding domain superfamily/Winged helix DNA-binding domain"/>
    <property type="match status" value="1"/>
</dbReference>
<keyword evidence="2" id="KW-0805">Transcription regulation</keyword>
<dbReference type="Proteomes" id="UP000628560">
    <property type="component" value="Unassembled WGS sequence"/>
</dbReference>
<gene>
    <name evidence="6" type="ORF">ISP11_18700</name>
</gene>
<dbReference type="SUPFAM" id="SSF46785">
    <property type="entry name" value="Winged helix' DNA-binding domain"/>
    <property type="match status" value="1"/>
</dbReference>
<organism evidence="6 7">
    <name type="scientific">Lelliottia nimipressuralis</name>
    <dbReference type="NCBI Taxonomy" id="69220"/>
    <lineage>
        <taxon>Bacteria</taxon>
        <taxon>Pseudomonadati</taxon>
        <taxon>Pseudomonadota</taxon>
        <taxon>Gammaproteobacteria</taxon>
        <taxon>Enterobacterales</taxon>
        <taxon>Enterobacteriaceae</taxon>
        <taxon>Lelliottia</taxon>
    </lineage>
</organism>
<dbReference type="InterPro" id="IPR050389">
    <property type="entry name" value="LysR-type_TF"/>
</dbReference>
<evidence type="ECO:0000256" key="4">
    <source>
        <dbReference type="ARBA" id="ARBA00023163"/>
    </source>
</evidence>